<dbReference type="InterPro" id="IPR002622">
    <property type="entry name" value="Transposase_14"/>
</dbReference>
<accession>A0A3B0M3K1</accession>
<organism evidence="2">
    <name type="scientific">Arsenophonus endosymbiont of Trialeurodes vaporariorum</name>
    <dbReference type="NCBI Taxonomy" id="235567"/>
    <lineage>
        <taxon>Bacteria</taxon>
        <taxon>Pseudomonadati</taxon>
        <taxon>Pseudomonadota</taxon>
        <taxon>Gammaproteobacteria</taxon>
        <taxon>Enterobacterales</taxon>
        <taxon>Morganellaceae</taxon>
        <taxon>Arsenophonus</taxon>
    </lineage>
</organism>
<feature type="domain" description="Transposase Synechocystis PCC 6803" evidence="1">
    <location>
        <begin position="2"/>
        <end position="86"/>
    </location>
</feature>
<dbReference type="EMBL" id="UFQR01000020">
    <property type="protein sequence ID" value="SSW96540.1"/>
    <property type="molecule type" value="Genomic_DNA"/>
</dbReference>
<dbReference type="AlphaFoldDB" id="A0A3B0M3K1"/>
<gene>
    <name evidence="2" type="ORF">ARTV_3009</name>
</gene>
<sequence length="87" mass="10131">MSIRETAKQFRIGTASVSRWINQIEPKTSTSRQRKIDKSELTKDVERYPDAYQKERAERFGVCQKAIWQALKKMGLTYKKNSTSSKS</sequence>
<reference evidence="2" key="1">
    <citation type="submission" date="2018-04" db="EMBL/GenBank/DDBJ databases">
        <authorList>
            <person name="Go L.Y."/>
            <person name="Mitchell J.A."/>
        </authorList>
    </citation>
    <scope>NUCLEOTIDE SEQUENCE</scope>
    <source>
        <strain evidence="2">ARTV</strain>
    </source>
</reference>
<evidence type="ECO:0000313" key="2">
    <source>
        <dbReference type="EMBL" id="SSW96540.1"/>
    </source>
</evidence>
<protein>
    <recommendedName>
        <fullName evidence="1">Transposase Synechocystis PCC 6803 domain-containing protein</fullName>
    </recommendedName>
</protein>
<proteinExistence type="predicted"/>
<dbReference type="Pfam" id="PF01710">
    <property type="entry name" value="HTH_Tnp_IS630"/>
    <property type="match status" value="1"/>
</dbReference>
<name>A0A3B0M3K1_9GAMM</name>
<evidence type="ECO:0000259" key="1">
    <source>
        <dbReference type="Pfam" id="PF01710"/>
    </source>
</evidence>